<evidence type="ECO:0000256" key="1">
    <source>
        <dbReference type="ARBA" id="ARBA00004162"/>
    </source>
</evidence>
<dbReference type="InterPro" id="IPR003400">
    <property type="entry name" value="ExbD"/>
</dbReference>
<dbReference type="PANTHER" id="PTHR30558">
    <property type="entry name" value="EXBD MEMBRANE COMPONENT OF PMF-DRIVEN MACROMOLECULE IMPORT SYSTEM"/>
    <property type="match status" value="1"/>
</dbReference>
<keyword evidence="5 8" id="KW-1133">Transmembrane helix</keyword>
<evidence type="ECO:0000256" key="3">
    <source>
        <dbReference type="ARBA" id="ARBA00022475"/>
    </source>
</evidence>
<evidence type="ECO:0000256" key="4">
    <source>
        <dbReference type="ARBA" id="ARBA00022692"/>
    </source>
</evidence>
<comment type="subcellular location">
    <subcellularLocation>
        <location evidence="1">Cell membrane</location>
        <topology evidence="1">Single-pass membrane protein</topology>
    </subcellularLocation>
    <subcellularLocation>
        <location evidence="7">Cell membrane</location>
        <topology evidence="7">Single-pass type II membrane protein</topology>
    </subcellularLocation>
</comment>
<dbReference type="KEGG" id="hba:Hbal_2534"/>
<proteinExistence type="inferred from homology"/>
<keyword evidence="7" id="KW-0653">Protein transport</keyword>
<keyword evidence="3" id="KW-1003">Cell membrane</keyword>
<evidence type="ECO:0000256" key="2">
    <source>
        <dbReference type="ARBA" id="ARBA00005811"/>
    </source>
</evidence>
<dbReference type="STRING" id="582402.Hbal_2534"/>
<dbReference type="EMBL" id="CP001678">
    <property type="protein sequence ID" value="ACT60209.1"/>
    <property type="molecule type" value="Genomic_DNA"/>
</dbReference>
<keyword evidence="7" id="KW-0813">Transport</keyword>
<reference evidence="10" key="1">
    <citation type="journal article" date="2011" name="J. Bacteriol.">
        <title>Genome sequences of eight morphologically diverse alphaproteobacteria.</title>
        <authorList>
            <consortium name="US DOE Joint Genome Institute"/>
            <person name="Brown P.J."/>
            <person name="Kysela D.T."/>
            <person name="Buechlein A."/>
            <person name="Hemmerich C."/>
            <person name="Brun Y.V."/>
        </authorList>
    </citation>
    <scope>NUCLEOTIDE SEQUENCE [LARGE SCALE GENOMIC DNA]</scope>
    <source>
        <strain evidence="10">ATCC 49814 / DSM 5838 / IFAM 1418</strain>
    </source>
</reference>
<dbReference type="OrthoDB" id="9798629at2"/>
<keyword evidence="6 8" id="KW-0472">Membrane</keyword>
<dbReference type="Pfam" id="PF02472">
    <property type="entry name" value="ExbD"/>
    <property type="match status" value="1"/>
</dbReference>
<feature type="transmembrane region" description="Helical" evidence="8">
    <location>
        <begin position="21"/>
        <end position="39"/>
    </location>
</feature>
<protein>
    <submittedName>
        <fullName evidence="9">Biopolymer transport protein ExbD/TolR</fullName>
    </submittedName>
</protein>
<comment type="similarity">
    <text evidence="2 7">Belongs to the ExbD/TolR family.</text>
</comment>
<keyword evidence="10" id="KW-1185">Reference proteome</keyword>
<keyword evidence="4 7" id="KW-0812">Transmembrane</keyword>
<dbReference type="AlphaFoldDB" id="C6XP29"/>
<dbReference type="GO" id="GO:0005886">
    <property type="term" value="C:plasma membrane"/>
    <property type="evidence" value="ECO:0007669"/>
    <property type="project" value="UniProtKB-SubCell"/>
</dbReference>
<evidence type="ECO:0000256" key="7">
    <source>
        <dbReference type="RuleBase" id="RU003879"/>
    </source>
</evidence>
<dbReference type="GO" id="GO:0022857">
    <property type="term" value="F:transmembrane transporter activity"/>
    <property type="evidence" value="ECO:0007669"/>
    <property type="project" value="InterPro"/>
</dbReference>
<organism evidence="9 10">
    <name type="scientific">Hirschia baltica (strain ATCC 49814 / DSM 5838 / IFAM 1418)</name>
    <dbReference type="NCBI Taxonomy" id="582402"/>
    <lineage>
        <taxon>Bacteria</taxon>
        <taxon>Pseudomonadati</taxon>
        <taxon>Pseudomonadota</taxon>
        <taxon>Alphaproteobacteria</taxon>
        <taxon>Hyphomonadales</taxon>
        <taxon>Hyphomonadaceae</taxon>
        <taxon>Hirschia</taxon>
    </lineage>
</organism>
<gene>
    <name evidence="9" type="ordered locus">Hbal_2534</name>
</gene>
<evidence type="ECO:0000313" key="9">
    <source>
        <dbReference type="EMBL" id="ACT60209.1"/>
    </source>
</evidence>
<dbReference type="eggNOG" id="COG0848">
    <property type="taxonomic scope" value="Bacteria"/>
</dbReference>
<evidence type="ECO:0000256" key="6">
    <source>
        <dbReference type="ARBA" id="ARBA00023136"/>
    </source>
</evidence>
<sequence length="139" mass="15233">MKLSTSQNTAQSASIDDRIMPLINIVFLLLIFFLVAGVIKDVEPVEVDPPASIAEIESENSDLTIFIAENGQLALDDDLLDDTIFKTKLTAIITNHPEKSVRIVADKNIDSTKVIDILETLRQAGSSQVKLTTRVKEAP</sequence>
<dbReference type="HOGENOM" id="CLU_085305_4_0_5"/>
<evidence type="ECO:0000256" key="8">
    <source>
        <dbReference type="SAM" id="Phobius"/>
    </source>
</evidence>
<accession>C6XP29</accession>
<evidence type="ECO:0000313" key="10">
    <source>
        <dbReference type="Proteomes" id="UP000002745"/>
    </source>
</evidence>
<dbReference type="Proteomes" id="UP000002745">
    <property type="component" value="Chromosome"/>
</dbReference>
<dbReference type="GO" id="GO:0015031">
    <property type="term" value="P:protein transport"/>
    <property type="evidence" value="ECO:0007669"/>
    <property type="project" value="UniProtKB-KW"/>
</dbReference>
<evidence type="ECO:0000256" key="5">
    <source>
        <dbReference type="ARBA" id="ARBA00022989"/>
    </source>
</evidence>
<dbReference type="RefSeq" id="WP_015828359.1">
    <property type="nucleotide sequence ID" value="NC_012982.1"/>
</dbReference>
<dbReference type="Gene3D" id="3.30.420.270">
    <property type="match status" value="1"/>
</dbReference>
<name>C6XP29_HIRBI</name>